<feature type="non-terminal residue" evidence="1">
    <location>
        <position position="39"/>
    </location>
</feature>
<organism evidence="1 2">
    <name type="scientific">Rotaria socialis</name>
    <dbReference type="NCBI Taxonomy" id="392032"/>
    <lineage>
        <taxon>Eukaryota</taxon>
        <taxon>Metazoa</taxon>
        <taxon>Spiralia</taxon>
        <taxon>Gnathifera</taxon>
        <taxon>Rotifera</taxon>
        <taxon>Eurotatoria</taxon>
        <taxon>Bdelloidea</taxon>
        <taxon>Philodinida</taxon>
        <taxon>Philodinidae</taxon>
        <taxon>Rotaria</taxon>
    </lineage>
</organism>
<sequence>MWKQLIHLNKHRLVPSVQIFKRLQSSTQYYPINDDIYGL</sequence>
<reference evidence="1" key="1">
    <citation type="submission" date="2021-02" db="EMBL/GenBank/DDBJ databases">
        <authorList>
            <person name="Nowell W R."/>
        </authorList>
    </citation>
    <scope>NUCLEOTIDE SEQUENCE</scope>
</reference>
<dbReference type="Proteomes" id="UP000663873">
    <property type="component" value="Unassembled WGS sequence"/>
</dbReference>
<accession>A0A821ZH75</accession>
<dbReference type="EMBL" id="CAJOBP010103514">
    <property type="protein sequence ID" value="CAF4982681.1"/>
    <property type="molecule type" value="Genomic_DNA"/>
</dbReference>
<evidence type="ECO:0000313" key="2">
    <source>
        <dbReference type="Proteomes" id="UP000663873"/>
    </source>
</evidence>
<proteinExistence type="predicted"/>
<evidence type="ECO:0000313" key="1">
    <source>
        <dbReference type="EMBL" id="CAF4982681.1"/>
    </source>
</evidence>
<keyword evidence="2" id="KW-1185">Reference proteome</keyword>
<dbReference type="AlphaFoldDB" id="A0A821ZH75"/>
<protein>
    <submittedName>
        <fullName evidence="1">Uncharacterized protein</fullName>
    </submittedName>
</protein>
<gene>
    <name evidence="1" type="ORF">UJA718_LOCUS49396</name>
</gene>
<name>A0A821ZH75_9BILA</name>
<comment type="caution">
    <text evidence="1">The sequence shown here is derived from an EMBL/GenBank/DDBJ whole genome shotgun (WGS) entry which is preliminary data.</text>
</comment>